<feature type="domain" description="DUF4214" evidence="1">
    <location>
        <begin position="139"/>
        <end position="190"/>
    </location>
</feature>
<dbReference type="Gene3D" id="1.10.3130.20">
    <property type="entry name" value="Phycobilisome linker domain"/>
    <property type="match status" value="1"/>
</dbReference>
<accession>A2BZI9</accession>
<dbReference type="eggNOG" id="COG2931">
    <property type="taxonomic scope" value="Bacteria"/>
</dbReference>
<sequence length="193" mass="22147">MTESIENKYDFKDQLYDIHLIQFADQIVEESKVDVIKNFSGSFSDYKFYNKGDNTYQIKTKSGYEDITGFPTLNFSDKTISAIIDVQGTFDQITGLNTDSGEMFRLYNTAFARFPDADCLEYWIGNFSSGIDDERALSSSLLASAEFKERYGDNITHETYVQNLYLNVLNRKLDQGGYDYWVGNLNNGIEQPH</sequence>
<dbReference type="Pfam" id="PF13946">
    <property type="entry name" value="DUF4214"/>
    <property type="match status" value="1"/>
</dbReference>
<dbReference type="AlphaFoldDB" id="A2BZI9"/>
<reference evidence="3" key="1">
    <citation type="journal article" date="2007" name="PLoS Genet.">
        <title>Patterns and implications of gene gain and loss in the evolution of Prochlorococcus.</title>
        <authorList>
            <person name="Kettler G.C."/>
            <person name="Martiny A.C."/>
            <person name="Huang K."/>
            <person name="Zucker J."/>
            <person name="Coleman M.L."/>
            <person name="Rodrigue S."/>
            <person name="Chen F."/>
            <person name="Lapidus A."/>
            <person name="Ferriera S."/>
            <person name="Johnson J."/>
            <person name="Steglich C."/>
            <person name="Church G.M."/>
            <person name="Richardson P."/>
            <person name="Chisholm S.W."/>
        </authorList>
    </citation>
    <scope>NUCLEOTIDE SEQUENCE [LARGE SCALE GENOMIC DNA]</scope>
    <source>
        <strain evidence="3">NATL1A</strain>
    </source>
</reference>
<dbReference type="InterPro" id="IPR038255">
    <property type="entry name" value="PBS_linker_sf"/>
</dbReference>
<dbReference type="InterPro" id="IPR025282">
    <property type="entry name" value="DUF4214"/>
</dbReference>
<proteinExistence type="predicted"/>
<name>A2BZI9_PROM1</name>
<evidence type="ECO:0000259" key="1">
    <source>
        <dbReference type="Pfam" id="PF13946"/>
    </source>
</evidence>
<evidence type="ECO:0000313" key="3">
    <source>
        <dbReference type="Proteomes" id="UP000002592"/>
    </source>
</evidence>
<dbReference type="KEGG" id="pme:NATL1_00851"/>
<organism evidence="2 3">
    <name type="scientific">Prochlorococcus marinus (strain NATL1A)</name>
    <dbReference type="NCBI Taxonomy" id="167555"/>
    <lineage>
        <taxon>Bacteria</taxon>
        <taxon>Bacillati</taxon>
        <taxon>Cyanobacteriota</taxon>
        <taxon>Cyanophyceae</taxon>
        <taxon>Synechococcales</taxon>
        <taxon>Prochlorococcaceae</taxon>
        <taxon>Prochlorococcus</taxon>
    </lineage>
</organism>
<gene>
    <name evidence="2" type="ordered locus">NATL1_00851</name>
</gene>
<protein>
    <recommendedName>
        <fullName evidence="1">DUF4214 domain-containing protein</fullName>
    </recommendedName>
</protein>
<evidence type="ECO:0000313" key="2">
    <source>
        <dbReference type="EMBL" id="ABM74649.1"/>
    </source>
</evidence>
<dbReference type="Proteomes" id="UP000002592">
    <property type="component" value="Chromosome"/>
</dbReference>
<dbReference type="RefSeq" id="WP_011822887.1">
    <property type="nucleotide sequence ID" value="NC_008819.1"/>
</dbReference>
<dbReference type="HOGENOM" id="CLU_1407678_0_0_3"/>
<dbReference type="EMBL" id="CP000553">
    <property type="protein sequence ID" value="ABM74649.1"/>
    <property type="molecule type" value="Genomic_DNA"/>
</dbReference>